<proteinExistence type="predicted"/>
<name>A0A4R2BEQ7_9BACI</name>
<dbReference type="RefSeq" id="WP_181215845.1">
    <property type="nucleotide sequence ID" value="NZ_JABUHM010000003.1"/>
</dbReference>
<dbReference type="Proteomes" id="UP000295689">
    <property type="component" value="Unassembled WGS sequence"/>
</dbReference>
<keyword evidence="2" id="KW-1185">Reference proteome</keyword>
<comment type="caution">
    <text evidence="1">The sequence shown here is derived from an EMBL/GenBank/DDBJ whole genome shotgun (WGS) entry which is preliminary data.</text>
</comment>
<protein>
    <submittedName>
        <fullName evidence="1">Uncharacterized protein</fullName>
    </submittedName>
</protein>
<sequence>MFDFIRKISGKKADSECCGVEIKEVEVEGEESKDSCCSSNTPNNVFCCG</sequence>
<organism evidence="1 2">
    <name type="scientific">Mesobacillus foraminis</name>
    <dbReference type="NCBI Taxonomy" id="279826"/>
    <lineage>
        <taxon>Bacteria</taxon>
        <taxon>Bacillati</taxon>
        <taxon>Bacillota</taxon>
        <taxon>Bacilli</taxon>
        <taxon>Bacillales</taxon>
        <taxon>Bacillaceae</taxon>
        <taxon>Mesobacillus</taxon>
    </lineage>
</organism>
<reference evidence="1 2" key="1">
    <citation type="journal article" date="2015" name="Stand. Genomic Sci.">
        <title>Genomic Encyclopedia of Bacterial and Archaeal Type Strains, Phase III: the genomes of soil and plant-associated and newly described type strains.</title>
        <authorList>
            <person name="Whitman W.B."/>
            <person name="Woyke T."/>
            <person name="Klenk H.P."/>
            <person name="Zhou Y."/>
            <person name="Lilburn T.G."/>
            <person name="Beck B.J."/>
            <person name="De Vos P."/>
            <person name="Vandamme P."/>
            <person name="Eisen J.A."/>
            <person name="Garrity G."/>
            <person name="Hugenholtz P."/>
            <person name="Kyrpides N.C."/>
        </authorList>
    </citation>
    <scope>NUCLEOTIDE SEQUENCE [LARGE SCALE GENOMIC DNA]</scope>
    <source>
        <strain evidence="1 2">CV53</strain>
    </source>
</reference>
<accession>A0A4R2BEQ7</accession>
<gene>
    <name evidence="1" type="ORF">EV146_10594</name>
</gene>
<evidence type="ECO:0000313" key="1">
    <source>
        <dbReference type="EMBL" id="TCN25438.1"/>
    </source>
</evidence>
<dbReference type="EMBL" id="SLVV01000005">
    <property type="protein sequence ID" value="TCN25438.1"/>
    <property type="molecule type" value="Genomic_DNA"/>
</dbReference>
<evidence type="ECO:0000313" key="2">
    <source>
        <dbReference type="Proteomes" id="UP000295689"/>
    </source>
</evidence>
<dbReference type="AlphaFoldDB" id="A0A4R2BEQ7"/>